<dbReference type="RefSeq" id="WP_043252109.1">
    <property type="nucleotide sequence ID" value="NZ_HG322950.1"/>
</dbReference>
<dbReference type="OrthoDB" id="5702796at2"/>
<dbReference type="PATRIC" id="fig|1301098.3.peg.2511"/>
<feature type="domain" description="PilZ" evidence="1">
    <location>
        <begin position="2"/>
        <end position="97"/>
    </location>
</feature>
<dbReference type="HOGENOM" id="CLU_141633_3_0_6"/>
<evidence type="ECO:0000313" key="2">
    <source>
        <dbReference type="EMBL" id="CDF83852.1"/>
    </source>
</evidence>
<proteinExistence type="predicted"/>
<dbReference type="EMBL" id="HG322950">
    <property type="protein sequence ID" value="CDF83852.1"/>
    <property type="molecule type" value="Genomic_DNA"/>
</dbReference>
<accession>A0A024HH72</accession>
<dbReference type="AlphaFoldDB" id="A0A024HH72"/>
<dbReference type="GO" id="GO:0035438">
    <property type="term" value="F:cyclic-di-GMP binding"/>
    <property type="evidence" value="ECO:0007669"/>
    <property type="project" value="InterPro"/>
</dbReference>
<dbReference type="InterPro" id="IPR009875">
    <property type="entry name" value="PilZ_domain"/>
</dbReference>
<reference evidence="2 3" key="1">
    <citation type="submission" date="2013-03" db="EMBL/GenBank/DDBJ databases">
        <authorList>
            <person name="Linke B."/>
        </authorList>
    </citation>
    <scope>NUCLEOTIDE SEQUENCE [LARGE SCALE GENOMIC DNA]</scope>
    <source>
        <strain evidence="2 3">B13</strain>
    </source>
</reference>
<dbReference type="Pfam" id="PF07238">
    <property type="entry name" value="PilZ"/>
    <property type="match status" value="1"/>
</dbReference>
<dbReference type="Gene3D" id="2.40.10.220">
    <property type="entry name" value="predicted glycosyltransferase like domains"/>
    <property type="match status" value="1"/>
</dbReference>
<gene>
    <name evidence="2" type="ORF">PKB_2505</name>
</gene>
<evidence type="ECO:0000259" key="1">
    <source>
        <dbReference type="Pfam" id="PF07238"/>
    </source>
</evidence>
<name>A0A024HH72_PSEKB</name>
<evidence type="ECO:0000313" key="3">
    <source>
        <dbReference type="Proteomes" id="UP000025241"/>
    </source>
</evidence>
<reference evidence="2 3" key="2">
    <citation type="submission" date="2014-05" db="EMBL/GenBank/DDBJ databases">
        <title>Genome sequence of the 3-chlorobenzoate degrading bacterium Pseudomonas knackmussii B13 shows multiple evidence for horizontal gene transfer.</title>
        <authorList>
            <person name="Miyazaki R."/>
            <person name="Bertelli C."/>
            <person name="Falquet L."/>
            <person name="Robinson-Rechavi M."/>
            <person name="Gharib W."/>
            <person name="Roy S."/>
            <person name="Van der Meer J.R."/>
        </authorList>
    </citation>
    <scope>NUCLEOTIDE SEQUENCE [LARGE SCALE GENOMIC DNA]</scope>
    <source>
        <strain evidence="2 3">B13</strain>
    </source>
</reference>
<dbReference type="Proteomes" id="UP000025241">
    <property type="component" value="Chromosome I"/>
</dbReference>
<dbReference type="KEGG" id="pkc:PKB_2505"/>
<sequence>MRQHDRIAFRSMFRIRVHDAASGALIGYAADVSESGLKLRCDVLLEVDSLLDLRLRMRDREDRMRVAEVKMRCVWARENAQTGQYEAGLKLELPSVTFNELMNELRAGRRTPAPG</sequence>
<protein>
    <recommendedName>
        <fullName evidence="1">PilZ domain-containing protein</fullName>
    </recommendedName>
</protein>
<organism evidence="2 3">
    <name type="scientific">Pseudomonas knackmussii (strain DSM 6978 / CCUG 54928 / LMG 23759 / B13)</name>
    <dbReference type="NCBI Taxonomy" id="1301098"/>
    <lineage>
        <taxon>Bacteria</taxon>
        <taxon>Pseudomonadati</taxon>
        <taxon>Pseudomonadota</taxon>
        <taxon>Gammaproteobacteria</taxon>
        <taxon>Pseudomonadales</taxon>
        <taxon>Pseudomonadaceae</taxon>
        <taxon>Pseudomonas</taxon>
    </lineage>
</organism>
<keyword evidence="3" id="KW-1185">Reference proteome</keyword>